<dbReference type="RefSeq" id="WP_350937178.1">
    <property type="nucleotide sequence ID" value="NZ_JAYWLC010000008.1"/>
</dbReference>
<evidence type="ECO:0000256" key="4">
    <source>
        <dbReference type="ARBA" id="ARBA00022857"/>
    </source>
</evidence>
<dbReference type="EC" id="1.14.13.148" evidence="6"/>
<name>A0ABV1SIQ4_9RHOB</name>
<evidence type="ECO:0000313" key="8">
    <source>
        <dbReference type="EMBL" id="MER5172379.1"/>
    </source>
</evidence>
<evidence type="ECO:0000256" key="7">
    <source>
        <dbReference type="ARBA" id="ARBA00035159"/>
    </source>
</evidence>
<dbReference type="Pfam" id="PF00743">
    <property type="entry name" value="FMO-like"/>
    <property type="match status" value="1"/>
</dbReference>
<comment type="caution">
    <text evidence="8">The sequence shown here is derived from an EMBL/GenBank/DDBJ whole genome shotgun (WGS) entry which is preliminary data.</text>
</comment>
<evidence type="ECO:0000313" key="9">
    <source>
        <dbReference type="Proteomes" id="UP001438953"/>
    </source>
</evidence>
<keyword evidence="9" id="KW-1185">Reference proteome</keyword>
<evidence type="ECO:0000256" key="5">
    <source>
        <dbReference type="ARBA" id="ARBA00023002"/>
    </source>
</evidence>
<dbReference type="GO" id="GO:0016491">
    <property type="term" value="F:oxidoreductase activity"/>
    <property type="evidence" value="ECO:0007669"/>
    <property type="project" value="UniProtKB-KW"/>
</dbReference>
<dbReference type="InterPro" id="IPR000960">
    <property type="entry name" value="Flavin_mOase"/>
</dbReference>
<accession>A0ABV1SIQ4</accession>
<dbReference type="InterPro" id="IPR020946">
    <property type="entry name" value="Flavin_mOase-like"/>
</dbReference>
<keyword evidence="5 8" id="KW-0560">Oxidoreductase</keyword>
<evidence type="ECO:0000256" key="2">
    <source>
        <dbReference type="ARBA" id="ARBA00022630"/>
    </source>
</evidence>
<evidence type="ECO:0000256" key="1">
    <source>
        <dbReference type="ARBA" id="ARBA00009183"/>
    </source>
</evidence>
<protein>
    <recommendedName>
        <fullName evidence="7">Trimethylamine monooxygenase</fullName>
        <ecNumber evidence="6">1.14.13.148</ecNumber>
    </recommendedName>
</protein>
<dbReference type="Gene3D" id="3.50.50.60">
    <property type="entry name" value="FAD/NAD(P)-binding domain"/>
    <property type="match status" value="1"/>
</dbReference>
<evidence type="ECO:0000256" key="6">
    <source>
        <dbReference type="ARBA" id="ARBA00034528"/>
    </source>
</evidence>
<dbReference type="Proteomes" id="UP001438953">
    <property type="component" value="Unassembled WGS sequence"/>
</dbReference>
<dbReference type="PANTHER" id="PTHR23023">
    <property type="entry name" value="DIMETHYLANILINE MONOOXYGENASE"/>
    <property type="match status" value="1"/>
</dbReference>
<evidence type="ECO:0000256" key="3">
    <source>
        <dbReference type="ARBA" id="ARBA00022827"/>
    </source>
</evidence>
<reference evidence="8 9" key="2">
    <citation type="submission" date="2024-06" db="EMBL/GenBank/DDBJ databases">
        <title>Thioclava kandeliae sp. nov. from a rhizosphere soil sample of Kandelia candel in a mangrove.</title>
        <authorList>
            <person name="Mu T."/>
        </authorList>
    </citation>
    <scope>NUCLEOTIDE SEQUENCE [LARGE SCALE GENOMIC DNA]</scope>
    <source>
        <strain evidence="8 9">CPCC 100088</strain>
    </source>
</reference>
<gene>
    <name evidence="8" type="ORF">VSX56_11400</name>
</gene>
<dbReference type="SUPFAM" id="SSF51905">
    <property type="entry name" value="FAD/NAD(P)-binding domain"/>
    <property type="match status" value="2"/>
</dbReference>
<organism evidence="8 9">
    <name type="scientific">Thioclava kandeliae</name>
    <dbReference type="NCBI Taxonomy" id="3070818"/>
    <lineage>
        <taxon>Bacteria</taxon>
        <taxon>Pseudomonadati</taxon>
        <taxon>Pseudomonadota</taxon>
        <taxon>Alphaproteobacteria</taxon>
        <taxon>Rhodobacterales</taxon>
        <taxon>Paracoccaceae</taxon>
        <taxon>Thioclava</taxon>
    </lineage>
</organism>
<comment type="similarity">
    <text evidence="1">Belongs to the FMO family.</text>
</comment>
<dbReference type="InterPro" id="IPR036188">
    <property type="entry name" value="FAD/NAD-bd_sf"/>
</dbReference>
<reference evidence="8 9" key="1">
    <citation type="submission" date="2024-01" db="EMBL/GenBank/DDBJ databases">
        <authorList>
            <person name="Deng Y."/>
            <person name="Su J."/>
        </authorList>
    </citation>
    <scope>NUCLEOTIDE SEQUENCE [LARGE SCALE GENOMIC DNA]</scope>
    <source>
        <strain evidence="8 9">CPCC 100088</strain>
    </source>
</reference>
<dbReference type="InterPro" id="IPR050346">
    <property type="entry name" value="FMO-like"/>
</dbReference>
<dbReference type="PRINTS" id="PR00370">
    <property type="entry name" value="FMOXYGENASE"/>
</dbReference>
<proteinExistence type="inferred from homology"/>
<keyword evidence="4" id="KW-0521">NADP</keyword>
<keyword evidence="3" id="KW-0274">FAD</keyword>
<dbReference type="EMBL" id="JAYWLC010000008">
    <property type="protein sequence ID" value="MER5172379.1"/>
    <property type="molecule type" value="Genomic_DNA"/>
</dbReference>
<keyword evidence="2" id="KW-0285">Flavoprotein</keyword>
<sequence length="430" mass="46928">MMDKKPQRICVIGSGVTGLVAIRELLAEGYEVQAFEKSGDVIGVWANVYDSVQLLTSRKATAFKGYPMPEDTAQFPTGQQYRDYIRSVAKKAGLLPHIRFNCEVVSAEPVEKGAKGWQITLGDGTRQHFDAVVAAHGHLWSPRIPQVEGRFTGKMMHTSQYRSPQDMEGESVLVVGSGNSACDMVTDAIASGRQAYMSLNRPTWFVPQSFFGTPRADLTFPAHFPGTSGDEMNHLMVKMSVGEPQSYGFPQPADEDWSARPPTFSTLVPYWAQRGRVKPVPKIARFEGRQVTFVDGSTLQVDTLIWATGYLAPVPFLPEGLLDYIGDFPARKVGGLLAANLDNLYFSGMCSPRGGAPNNYGRGAETLAKLVTARFRLGASLCETVFADEAPTGRMDWMLAHWVAELEAAEARLVQACAAAPAPVEEALVD</sequence>